<keyword evidence="5" id="KW-1185">Reference proteome</keyword>
<evidence type="ECO:0000313" key="4">
    <source>
        <dbReference type="EMBL" id="AHI23814.1"/>
    </source>
</evidence>
<keyword evidence="2" id="KW-0012">Acyltransferase</keyword>
<dbReference type="GO" id="GO:0016747">
    <property type="term" value="F:acyltransferase activity, transferring groups other than amino-acyl groups"/>
    <property type="evidence" value="ECO:0007669"/>
    <property type="project" value="InterPro"/>
</dbReference>
<keyword evidence="1" id="KW-0808">Transferase</keyword>
<dbReference type="Proteomes" id="UP000019222">
    <property type="component" value="Chromosome"/>
</dbReference>
<dbReference type="InterPro" id="IPR000182">
    <property type="entry name" value="GNAT_dom"/>
</dbReference>
<protein>
    <recommendedName>
        <fullName evidence="3">N-acetyltransferase domain-containing protein</fullName>
    </recommendedName>
</protein>
<dbReference type="EMBL" id="CP004353">
    <property type="protein sequence ID" value="AHI23814.1"/>
    <property type="molecule type" value="Genomic_DNA"/>
</dbReference>
<proteinExistence type="predicted"/>
<dbReference type="Gene3D" id="3.40.630.30">
    <property type="match status" value="1"/>
</dbReference>
<dbReference type="RefSeq" id="WP_025253794.1">
    <property type="nucleotide sequence ID" value="NZ_CP004353.1"/>
</dbReference>
<accession>W5Y4H0</accession>
<sequence>MKTTLRPTSESDRTYIARLNFLTDVFGDETAPPSAHFVDDYRLYVEGWKPDGGGFIAMDELGIPCGGVWLIYGTDERHGYGHVEEGIPELAIAVENRNQGQGLGTRLLNAAIELARESGAPGISLCVDEANPRAHELYTRVGFEDVSFDEKNRYFLQVLRFS</sequence>
<evidence type="ECO:0000256" key="1">
    <source>
        <dbReference type="ARBA" id="ARBA00022679"/>
    </source>
</evidence>
<feature type="domain" description="N-acetyltransferase" evidence="3">
    <location>
        <begin position="3"/>
        <end position="162"/>
    </location>
</feature>
<dbReference type="SUPFAM" id="SSF55729">
    <property type="entry name" value="Acyl-CoA N-acyltransferases (Nat)"/>
    <property type="match status" value="1"/>
</dbReference>
<dbReference type="InterPro" id="IPR016181">
    <property type="entry name" value="Acyl_CoA_acyltransferase"/>
</dbReference>
<evidence type="ECO:0000313" key="5">
    <source>
        <dbReference type="Proteomes" id="UP000019222"/>
    </source>
</evidence>
<dbReference type="STRING" id="1224164.B843_12190"/>
<dbReference type="PANTHER" id="PTHR43877">
    <property type="entry name" value="AMINOALKYLPHOSPHONATE N-ACETYLTRANSFERASE-RELATED-RELATED"/>
    <property type="match status" value="1"/>
</dbReference>
<dbReference type="CDD" id="cd04301">
    <property type="entry name" value="NAT_SF"/>
    <property type="match status" value="1"/>
</dbReference>
<evidence type="ECO:0000256" key="2">
    <source>
        <dbReference type="ARBA" id="ARBA00023315"/>
    </source>
</evidence>
<dbReference type="KEGG" id="cvt:B843_12190"/>
<dbReference type="PATRIC" id="fig|1224164.3.peg.2459"/>
<dbReference type="eggNOG" id="COG0456">
    <property type="taxonomic scope" value="Bacteria"/>
</dbReference>
<dbReference type="PROSITE" id="PS51186">
    <property type="entry name" value="GNAT"/>
    <property type="match status" value="1"/>
</dbReference>
<gene>
    <name evidence="4" type="ORF">B843_12190</name>
</gene>
<dbReference type="InterPro" id="IPR050832">
    <property type="entry name" value="Bact_Acetyltransf"/>
</dbReference>
<reference evidence="4 5" key="1">
    <citation type="submission" date="2013-02" db="EMBL/GenBank/DDBJ databases">
        <title>The complete genome sequence of Corynebacterium vitaeruminis DSM 20294.</title>
        <authorList>
            <person name="Ruckert C."/>
            <person name="Albersmeier A."/>
            <person name="Kalinowski J."/>
        </authorList>
    </citation>
    <scope>NUCLEOTIDE SEQUENCE [LARGE SCALE GENOMIC DNA]</scope>
    <source>
        <strain evidence="5">ATCC 10234</strain>
    </source>
</reference>
<dbReference type="HOGENOM" id="CLU_107134_1_2_11"/>
<dbReference type="Pfam" id="PF00583">
    <property type="entry name" value="Acetyltransf_1"/>
    <property type="match status" value="1"/>
</dbReference>
<organism evidence="4 5">
    <name type="scientific">Corynebacterium vitaeruminis DSM 20294</name>
    <dbReference type="NCBI Taxonomy" id="1224164"/>
    <lineage>
        <taxon>Bacteria</taxon>
        <taxon>Bacillati</taxon>
        <taxon>Actinomycetota</taxon>
        <taxon>Actinomycetes</taxon>
        <taxon>Mycobacteriales</taxon>
        <taxon>Corynebacteriaceae</taxon>
        <taxon>Corynebacterium</taxon>
    </lineage>
</organism>
<dbReference type="AlphaFoldDB" id="W5Y4H0"/>
<evidence type="ECO:0000259" key="3">
    <source>
        <dbReference type="PROSITE" id="PS51186"/>
    </source>
</evidence>
<name>W5Y4H0_9CORY</name>